<dbReference type="GO" id="GO:0000226">
    <property type="term" value="P:microtubule cytoskeleton organization"/>
    <property type="evidence" value="ECO:0007669"/>
    <property type="project" value="TreeGrafter"/>
</dbReference>
<evidence type="ECO:0000256" key="1">
    <source>
        <dbReference type="ARBA" id="ARBA00006853"/>
    </source>
</evidence>
<accession>A0A026WLQ2</accession>
<evidence type="ECO:0000256" key="2">
    <source>
        <dbReference type="ARBA" id="ARBA00015003"/>
    </source>
</evidence>
<dbReference type="GO" id="GO:0007021">
    <property type="term" value="P:tubulin complex assembly"/>
    <property type="evidence" value="ECO:0007669"/>
    <property type="project" value="InterPro"/>
</dbReference>
<dbReference type="GO" id="GO:0034333">
    <property type="term" value="P:adherens junction assembly"/>
    <property type="evidence" value="ECO:0007669"/>
    <property type="project" value="TreeGrafter"/>
</dbReference>
<dbReference type="Pfam" id="PF25767">
    <property type="entry name" value="ARM_TBCD_2nd"/>
    <property type="match status" value="1"/>
</dbReference>
<dbReference type="InterPro" id="IPR011989">
    <property type="entry name" value="ARM-like"/>
</dbReference>
<organism evidence="6 7">
    <name type="scientific">Ooceraea biroi</name>
    <name type="common">Clonal raider ant</name>
    <name type="synonym">Cerapachys biroi</name>
    <dbReference type="NCBI Taxonomy" id="2015173"/>
    <lineage>
        <taxon>Eukaryota</taxon>
        <taxon>Metazoa</taxon>
        <taxon>Ecdysozoa</taxon>
        <taxon>Arthropoda</taxon>
        <taxon>Hexapoda</taxon>
        <taxon>Insecta</taxon>
        <taxon>Pterygota</taxon>
        <taxon>Neoptera</taxon>
        <taxon>Endopterygota</taxon>
        <taxon>Hymenoptera</taxon>
        <taxon>Apocrita</taxon>
        <taxon>Aculeata</taxon>
        <taxon>Formicoidea</taxon>
        <taxon>Formicidae</taxon>
        <taxon>Dorylinae</taxon>
        <taxon>Ooceraea</taxon>
    </lineage>
</organism>
<protein>
    <recommendedName>
        <fullName evidence="2">Tubulin-specific chaperone D</fullName>
    </recommendedName>
</protein>
<sequence>MVLNDYPEPERVGCGFSAFREIDEVTALIAELRKPDLSPSLVERNRDRFNFILSQYQDQHQLLDPYLERILGSLLSIIKDDNCTESIKHNTFKYLFIIMSVKTYKKIVTYLPHEVVDLLPVLRMLEKQDPNDVETWETRYVLLIWLSIISKIPFPLSRLEMSENVDLEQTIVVRILKVCKLYCLSKDACAVAAVFLIANFLTRSDVKKLYLEEMIMWCLKCIENDPLRHGPLAVIASILKHSAREDVKPYSQMLLDNMLKLRLSDNPADLIRKFGIKVVQRIGLVLLRTKLASWRYQKTSRPINIMPNIKDNIDNIDNIESIIDFKKSISNDNEDQEIPPVIEDIIEQLIQGLRDKAITIRWSAAKGIGRITARLPVDLADDVLGFVLNLFSGRESDSAWHGGCLALAELGRRGLLLPHRLSDVIPVVLQALVFDEPRAYGSIGYLIRDAACYICWSFPRAYDPHIFEPYVKEIAAMLLVVTCFDREINCRRAASAAFQENVGRQGNFPHGIDILTVADYFEVGVRSHTYLKISVQIAQYEEYTKPLIDHLVAKKVTHWDTAIRELSARSLFNLTPADPHYMIDTVLPALLDMLNSIDLNVRHGAVLAIAEILEALYNHFNDKIENIIGATAVTNIQNIVRTLRSRGQFKGLGGELMKQACAVLIKKCSVVHFPVHFTDVIDDWQKLLEECLSHEVSAVKLKAAEAHTNFFVEYYDVDIDYNARSAVINRYLESLRSNNQPIRIGFAQAIGHFPLFVIRERVKDIIETLTRCTHISESTLKWAESRKEALHSLTMVLQTLGVDEADKWQSFIPDLYGCYLLALKEYTIDSRGDIGAWVREAAMIGLHVLTNLVSQAKLLSALNESLMASIIGGVAQQAVERIDGIRAQAGTVFSALIHSDPPLPNIPYHNELKAIFPYNECKETIEWRMESATFPRFIKLLTFQPYKMNLLHGIIFSVGGLSESLVKYSSVSLFNYLQEIDEAGLKDLCEKILNIFEESHKNERMITSMLAFLDRLLSSGCIQSILDDADNTISERILALLKHEIKYSSNMKLLISSINVFCQLLQVRGPVAKRAFCQLSIFLCHKYTCLRKTTALRTYEALTLYGEEMDVAEEDLANILVQLNATDWEQPIVDLRPIRNHLCELMKVPAPVLQIKPTN</sequence>
<dbReference type="GO" id="GO:0048487">
    <property type="term" value="F:beta-tubulin binding"/>
    <property type="evidence" value="ECO:0007669"/>
    <property type="project" value="InterPro"/>
</dbReference>
<keyword evidence="3" id="KW-0143">Chaperone</keyword>
<evidence type="ECO:0000259" key="5">
    <source>
        <dbReference type="Pfam" id="PF25767"/>
    </source>
</evidence>
<dbReference type="InterPro" id="IPR022577">
    <property type="entry name" value="TBCD_C"/>
</dbReference>
<dbReference type="InterPro" id="IPR016024">
    <property type="entry name" value="ARM-type_fold"/>
</dbReference>
<evidence type="ECO:0000259" key="4">
    <source>
        <dbReference type="Pfam" id="PF12612"/>
    </source>
</evidence>
<dbReference type="GO" id="GO:0005096">
    <property type="term" value="F:GTPase activator activity"/>
    <property type="evidence" value="ECO:0007669"/>
    <property type="project" value="InterPro"/>
</dbReference>
<dbReference type="GO" id="GO:0070830">
    <property type="term" value="P:bicellular tight junction assembly"/>
    <property type="evidence" value="ECO:0007669"/>
    <property type="project" value="TreeGrafter"/>
</dbReference>
<dbReference type="EMBL" id="KK107161">
    <property type="protein sequence ID" value="EZA56576.1"/>
    <property type="molecule type" value="Genomic_DNA"/>
</dbReference>
<name>A0A026WLQ2_OOCBI</name>
<dbReference type="Pfam" id="PF12612">
    <property type="entry name" value="TFCD_C"/>
    <property type="match status" value="1"/>
</dbReference>
<evidence type="ECO:0000313" key="7">
    <source>
        <dbReference type="Proteomes" id="UP000053097"/>
    </source>
</evidence>
<keyword evidence="7" id="KW-1185">Reference proteome</keyword>
<dbReference type="GO" id="GO:0016328">
    <property type="term" value="C:lateral plasma membrane"/>
    <property type="evidence" value="ECO:0007669"/>
    <property type="project" value="TreeGrafter"/>
</dbReference>
<feature type="domain" description="Tubulin-folding cofactor D C-terminal" evidence="4">
    <location>
        <begin position="869"/>
        <end position="1052"/>
    </location>
</feature>
<evidence type="ECO:0000313" key="6">
    <source>
        <dbReference type="EMBL" id="EZA56576.1"/>
    </source>
</evidence>
<dbReference type="GO" id="GO:0007023">
    <property type="term" value="P:post-chaperonin tubulin folding pathway"/>
    <property type="evidence" value="ECO:0007669"/>
    <property type="project" value="InterPro"/>
</dbReference>
<evidence type="ECO:0000256" key="3">
    <source>
        <dbReference type="ARBA" id="ARBA00023186"/>
    </source>
</evidence>
<dbReference type="PANTHER" id="PTHR12658:SF0">
    <property type="entry name" value="TUBULIN-SPECIFIC CHAPERONE D"/>
    <property type="match status" value="1"/>
</dbReference>
<dbReference type="PANTHER" id="PTHR12658">
    <property type="entry name" value="BETA-TUBULIN COFACTOR D"/>
    <property type="match status" value="1"/>
</dbReference>
<comment type="similarity">
    <text evidence="1">Belongs to the TBCD family.</text>
</comment>
<dbReference type="Proteomes" id="UP000053097">
    <property type="component" value="Unassembled WGS sequence"/>
</dbReference>
<feature type="domain" description="Tubulin-folding cofactor D ARM repeats" evidence="5">
    <location>
        <begin position="270"/>
        <end position="512"/>
    </location>
</feature>
<dbReference type="SUPFAM" id="SSF48371">
    <property type="entry name" value="ARM repeat"/>
    <property type="match status" value="2"/>
</dbReference>
<dbReference type="InterPro" id="IPR033162">
    <property type="entry name" value="TBCD"/>
</dbReference>
<dbReference type="Gene3D" id="1.25.10.10">
    <property type="entry name" value="Leucine-rich Repeat Variant"/>
    <property type="match status" value="2"/>
</dbReference>
<dbReference type="Pfam" id="PF23579">
    <property type="entry name" value="ARM_TBCD"/>
    <property type="match status" value="1"/>
</dbReference>
<dbReference type="STRING" id="2015173.A0A026WLQ2"/>
<dbReference type="OrthoDB" id="10253476at2759"/>
<gene>
    <name evidence="6" type="ORF">X777_03254</name>
</gene>
<proteinExistence type="inferred from homology"/>
<dbReference type="AlphaFoldDB" id="A0A026WLQ2"/>
<dbReference type="InterPro" id="IPR058033">
    <property type="entry name" value="ARM_TBCD_2nd"/>
</dbReference>
<dbReference type="OMA" id="EPHEAWH"/>
<reference evidence="6 7" key="1">
    <citation type="journal article" date="2014" name="Curr. Biol.">
        <title>The genome of the clonal raider ant Cerapachys biroi.</title>
        <authorList>
            <person name="Oxley P.R."/>
            <person name="Ji L."/>
            <person name="Fetter-Pruneda I."/>
            <person name="McKenzie S.K."/>
            <person name="Li C."/>
            <person name="Hu H."/>
            <person name="Zhang G."/>
            <person name="Kronauer D.J."/>
        </authorList>
    </citation>
    <scope>NUCLEOTIDE SEQUENCE [LARGE SCALE GENOMIC DNA]</scope>
</reference>